<dbReference type="GO" id="GO:0016787">
    <property type="term" value="F:hydrolase activity"/>
    <property type="evidence" value="ECO:0007669"/>
    <property type="project" value="UniProtKB-KW"/>
</dbReference>
<dbReference type="InterPro" id="IPR032466">
    <property type="entry name" value="Metal_Hydrolase"/>
</dbReference>
<evidence type="ECO:0000259" key="2">
    <source>
        <dbReference type="Pfam" id="PF04909"/>
    </source>
</evidence>
<dbReference type="Pfam" id="PF04909">
    <property type="entry name" value="Amidohydro_2"/>
    <property type="match status" value="1"/>
</dbReference>
<dbReference type="Gene3D" id="3.20.20.140">
    <property type="entry name" value="Metal-dependent hydrolases"/>
    <property type="match status" value="1"/>
</dbReference>
<dbReference type="InterPro" id="IPR006680">
    <property type="entry name" value="Amidohydro-rel"/>
</dbReference>
<dbReference type="PANTHER" id="PTHR43569">
    <property type="entry name" value="AMIDOHYDROLASE"/>
    <property type="match status" value="1"/>
</dbReference>
<dbReference type="InterPro" id="IPR052350">
    <property type="entry name" value="Metallo-dep_Lactonases"/>
</dbReference>
<reference evidence="4 6" key="2">
    <citation type="submission" date="2018-08" db="EMBL/GenBank/DDBJ databases">
        <title>Genetic Globetrotter - A new plasmid hitch-hiking vast phylogenetic and geographic distances.</title>
        <authorList>
            <person name="Vollmers J."/>
            <person name="Petersen J."/>
        </authorList>
    </citation>
    <scope>NUCLEOTIDE SEQUENCE [LARGE SCALE GENOMIC DNA]</scope>
    <source>
        <strain evidence="4 6">DSM 26383</strain>
    </source>
</reference>
<keyword evidence="5" id="KW-1185">Reference proteome</keyword>
<dbReference type="EMBL" id="CP031598">
    <property type="protein sequence ID" value="QEW25030.1"/>
    <property type="molecule type" value="Genomic_DNA"/>
</dbReference>
<organism evidence="3 5">
    <name type="scientific">Roseovarius indicus</name>
    <dbReference type="NCBI Taxonomy" id="540747"/>
    <lineage>
        <taxon>Bacteria</taxon>
        <taxon>Pseudomonadati</taxon>
        <taxon>Pseudomonadota</taxon>
        <taxon>Alphaproteobacteria</taxon>
        <taxon>Rhodobacterales</taxon>
        <taxon>Roseobacteraceae</taxon>
        <taxon>Roseovarius</taxon>
    </lineage>
</organism>
<comment type="similarity">
    <text evidence="1">Belongs to the metallo-dependent hydrolases superfamily.</text>
</comment>
<evidence type="ECO:0000313" key="3">
    <source>
        <dbReference type="EMBL" id="KRS15309.1"/>
    </source>
</evidence>
<evidence type="ECO:0000313" key="4">
    <source>
        <dbReference type="EMBL" id="QEW25030.1"/>
    </source>
</evidence>
<dbReference type="RefSeq" id="WP_057820645.1">
    <property type="nucleotide sequence ID" value="NZ_CP031598.1"/>
</dbReference>
<dbReference type="Proteomes" id="UP000325785">
    <property type="component" value="Chromosome"/>
</dbReference>
<keyword evidence="4" id="KW-0378">Hydrolase</keyword>
<dbReference type="Proteomes" id="UP000051401">
    <property type="component" value="Unassembled WGS sequence"/>
</dbReference>
<reference evidence="3 5" key="1">
    <citation type="submission" date="2015-04" db="EMBL/GenBank/DDBJ databases">
        <title>The draft genome sequence of Roseovarius indicus B108T.</title>
        <authorList>
            <person name="Li G."/>
            <person name="Lai Q."/>
            <person name="Shao Z."/>
            <person name="Yan P."/>
        </authorList>
    </citation>
    <scope>NUCLEOTIDE SEQUENCE [LARGE SCALE GENOMIC DNA]</scope>
    <source>
        <strain evidence="3 5">B108</strain>
    </source>
</reference>
<accession>A0A0T5P283</accession>
<dbReference type="AlphaFoldDB" id="A0A0T5P283"/>
<dbReference type="OrthoDB" id="9787654at2"/>
<evidence type="ECO:0000313" key="6">
    <source>
        <dbReference type="Proteomes" id="UP000325785"/>
    </source>
</evidence>
<protein>
    <submittedName>
        <fullName evidence="4">Putative metal-dependent hydrolase of the TIM-barrel fold protein</fullName>
    </submittedName>
</protein>
<feature type="domain" description="Amidohydrolase-related" evidence="2">
    <location>
        <begin position="20"/>
        <end position="331"/>
    </location>
</feature>
<dbReference type="EMBL" id="LAXI01000024">
    <property type="protein sequence ID" value="KRS15309.1"/>
    <property type="molecule type" value="Genomic_DNA"/>
</dbReference>
<proteinExistence type="inferred from homology"/>
<evidence type="ECO:0000256" key="1">
    <source>
        <dbReference type="ARBA" id="ARBA00038310"/>
    </source>
</evidence>
<sequence>MTDTTTTARETAIEPEMPIIDAHHHLIDRPGRRYLFDEYLADVSAGHNIRATVYIESQAMCRADGPEALRPVGETEFVVGIAAMSESGNYGPCRVNAGIVGHADLALGDAVAETLDAHIVAGGGRFRGIRQVALSHPSPEPFRYVLNPPPKDLLHSDRFREGFAQLGPRGLSFEATVFHTQLSDIAALADAFPETVIVLDHLGFAIAMGLSQSERHAVFADWSQALRELARRPNVMAKIGGFGLPFWGFGFDQNEIKPDSDTLLRAWSPYIETGIDAFGLDRCMMESNFPVDAMSCDYVTLWNALKKATRALGAEDRHKLFFENAARIYRLDVAG</sequence>
<name>A0A0T5P283_9RHOB</name>
<evidence type="ECO:0000313" key="5">
    <source>
        <dbReference type="Proteomes" id="UP000051401"/>
    </source>
</evidence>
<dbReference type="KEGG" id="rid:RIdsm_00814"/>
<dbReference type="SUPFAM" id="SSF51556">
    <property type="entry name" value="Metallo-dependent hydrolases"/>
    <property type="match status" value="1"/>
</dbReference>
<gene>
    <name evidence="4" type="ORF">RIdsm_00814</name>
    <name evidence="3" type="ORF">XM52_24780</name>
</gene>
<dbReference type="STRING" id="540747.SAMN04488031_10984"/>
<dbReference type="PATRIC" id="fig|540747.5.peg.3310"/>
<dbReference type="PANTHER" id="PTHR43569:SF1">
    <property type="entry name" value="BLL3371 PROTEIN"/>
    <property type="match status" value="1"/>
</dbReference>